<accession>A0ABT9BIT3</accession>
<evidence type="ECO:0000256" key="2">
    <source>
        <dbReference type="SAM" id="SignalP"/>
    </source>
</evidence>
<evidence type="ECO:0008006" key="5">
    <source>
        <dbReference type="Google" id="ProtNLM"/>
    </source>
</evidence>
<feature type="signal peptide" evidence="2">
    <location>
        <begin position="1"/>
        <end position="25"/>
    </location>
</feature>
<dbReference type="EMBL" id="JAUQUB010000001">
    <property type="protein sequence ID" value="MDO7880938.1"/>
    <property type="molecule type" value="Genomic_DNA"/>
</dbReference>
<evidence type="ECO:0000313" key="4">
    <source>
        <dbReference type="Proteomes" id="UP001241072"/>
    </source>
</evidence>
<evidence type="ECO:0000313" key="3">
    <source>
        <dbReference type="EMBL" id="MDO7880938.1"/>
    </source>
</evidence>
<keyword evidence="4" id="KW-1185">Reference proteome</keyword>
<organism evidence="3 4">
    <name type="scientific">Antiquaquibacter soli</name>
    <dbReference type="NCBI Taxonomy" id="3064523"/>
    <lineage>
        <taxon>Bacteria</taxon>
        <taxon>Bacillati</taxon>
        <taxon>Actinomycetota</taxon>
        <taxon>Actinomycetes</taxon>
        <taxon>Micrococcales</taxon>
        <taxon>Microbacteriaceae</taxon>
        <taxon>Antiquaquibacter</taxon>
    </lineage>
</organism>
<dbReference type="Proteomes" id="UP001241072">
    <property type="component" value="Unassembled WGS sequence"/>
</dbReference>
<keyword evidence="1" id="KW-1133">Transmembrane helix</keyword>
<keyword evidence="1" id="KW-0472">Membrane</keyword>
<evidence type="ECO:0000256" key="1">
    <source>
        <dbReference type="SAM" id="Phobius"/>
    </source>
</evidence>
<keyword evidence="2" id="KW-0732">Signal</keyword>
<dbReference type="RefSeq" id="WP_305001362.1">
    <property type="nucleotide sequence ID" value="NZ_JAUQUB010000001.1"/>
</dbReference>
<sequence length="336" mass="33051">MTRIPVLACLGAAAVVALGAAPASAADVTLYTYGTSSAPEMAFATLSTTDAALEFLATNIGYLGLEVTGTEVCGGAGIAFAEPGEPGAPVIATWNTSTGEVTAQSSLWMDPESLPEPSDEATVLGALEADSLSDCSPLTIVTYRVEDDPETITAIASVDPGSGETTVIVDVPSTAVALATNPISGQVTLLLTDDSGAAAYAAPVDLAAKTVGAPVELTGLGTLGGPIVQGVDVDESGTTWMIVATTEAMLVVSFAPGAALTSTPTIVGDLPITGSPVDGPTVFEPVPLAVSGGSGGGLPAPVPQLAATGAELPLGVALGAGILLLLGLVLTRRRAA</sequence>
<feature type="chain" id="PRO_5045173301" description="Gram-positive cocci surface proteins LPxTG domain-containing protein" evidence="2">
    <location>
        <begin position="26"/>
        <end position="336"/>
    </location>
</feature>
<feature type="transmembrane region" description="Helical" evidence="1">
    <location>
        <begin position="312"/>
        <end position="331"/>
    </location>
</feature>
<gene>
    <name evidence="3" type="ORF">Q5716_01725</name>
</gene>
<keyword evidence="1" id="KW-0812">Transmembrane</keyword>
<proteinExistence type="predicted"/>
<name>A0ABT9BIT3_9MICO</name>
<comment type="caution">
    <text evidence="3">The sequence shown here is derived from an EMBL/GenBank/DDBJ whole genome shotgun (WGS) entry which is preliminary data.</text>
</comment>
<protein>
    <recommendedName>
        <fullName evidence="5">Gram-positive cocci surface proteins LPxTG domain-containing protein</fullName>
    </recommendedName>
</protein>
<reference evidence="3 4" key="1">
    <citation type="submission" date="2023-07" db="EMBL/GenBank/DDBJ databases">
        <title>Protaetiibacter sp. nov WY-16 isolated from soil.</title>
        <authorList>
            <person name="Liu B."/>
            <person name="Wan Y."/>
        </authorList>
    </citation>
    <scope>NUCLEOTIDE SEQUENCE [LARGE SCALE GENOMIC DNA]</scope>
    <source>
        <strain evidence="3 4">WY-16</strain>
    </source>
</reference>